<dbReference type="OrthoDB" id="4250746at2759"/>
<protein>
    <submittedName>
        <fullName evidence="2">Uncharacterized protein</fullName>
    </submittedName>
</protein>
<sequence>MRWMSTLAAVSLTAANLPLIHAKQCYALGYWGINSEGAGPGGTQYVGSQKITLHDDTDKEIGSYDMCQKCSGVCGDFIAIPTNNLPAVFEWGASCGSDGFTECHGAYGDQTHIDGEKPSSGTDFYGLGINAKSGCRVNFNC</sequence>
<dbReference type="EMBL" id="JAPQKO010000001">
    <property type="protein sequence ID" value="KAJ5182543.1"/>
    <property type="molecule type" value="Genomic_DNA"/>
</dbReference>
<comment type="caution">
    <text evidence="2">The sequence shown here is derived from an EMBL/GenBank/DDBJ whole genome shotgun (WGS) entry which is preliminary data.</text>
</comment>
<dbReference type="Proteomes" id="UP001146351">
    <property type="component" value="Unassembled WGS sequence"/>
</dbReference>
<evidence type="ECO:0000313" key="2">
    <source>
        <dbReference type="EMBL" id="KAJ5182543.1"/>
    </source>
</evidence>
<reference evidence="2" key="1">
    <citation type="submission" date="2022-11" db="EMBL/GenBank/DDBJ databases">
        <authorList>
            <person name="Petersen C."/>
        </authorList>
    </citation>
    <scope>NUCLEOTIDE SEQUENCE</scope>
    <source>
        <strain evidence="2">IBT 21917</strain>
    </source>
</reference>
<keyword evidence="1" id="KW-0732">Signal</keyword>
<name>A0A9W9LYF6_9EURO</name>
<feature type="chain" id="PRO_5040916300" evidence="1">
    <location>
        <begin position="23"/>
        <end position="141"/>
    </location>
</feature>
<evidence type="ECO:0000313" key="3">
    <source>
        <dbReference type="Proteomes" id="UP001146351"/>
    </source>
</evidence>
<organism evidence="2 3">
    <name type="scientific">Penicillium capsulatum</name>
    <dbReference type="NCBI Taxonomy" id="69766"/>
    <lineage>
        <taxon>Eukaryota</taxon>
        <taxon>Fungi</taxon>
        <taxon>Dikarya</taxon>
        <taxon>Ascomycota</taxon>
        <taxon>Pezizomycotina</taxon>
        <taxon>Eurotiomycetes</taxon>
        <taxon>Eurotiomycetidae</taxon>
        <taxon>Eurotiales</taxon>
        <taxon>Aspergillaceae</taxon>
        <taxon>Penicillium</taxon>
    </lineage>
</organism>
<gene>
    <name evidence="2" type="ORF">N7492_000159</name>
</gene>
<keyword evidence="3" id="KW-1185">Reference proteome</keyword>
<reference evidence="2" key="2">
    <citation type="journal article" date="2023" name="IMA Fungus">
        <title>Comparative genomic study of the Penicillium genus elucidates a diverse pangenome and 15 lateral gene transfer events.</title>
        <authorList>
            <person name="Petersen C."/>
            <person name="Sorensen T."/>
            <person name="Nielsen M.R."/>
            <person name="Sondergaard T.E."/>
            <person name="Sorensen J.L."/>
            <person name="Fitzpatrick D.A."/>
            <person name="Frisvad J.C."/>
            <person name="Nielsen K.L."/>
        </authorList>
    </citation>
    <scope>NUCLEOTIDE SEQUENCE</scope>
    <source>
        <strain evidence="2">IBT 21917</strain>
    </source>
</reference>
<evidence type="ECO:0000256" key="1">
    <source>
        <dbReference type="SAM" id="SignalP"/>
    </source>
</evidence>
<feature type="signal peptide" evidence="1">
    <location>
        <begin position="1"/>
        <end position="22"/>
    </location>
</feature>
<accession>A0A9W9LYF6</accession>
<proteinExistence type="predicted"/>
<dbReference type="AlphaFoldDB" id="A0A9W9LYF6"/>